<evidence type="ECO:0000313" key="3">
    <source>
        <dbReference type="Proteomes" id="UP000518752"/>
    </source>
</evidence>
<dbReference type="Proteomes" id="UP000518752">
    <property type="component" value="Unassembled WGS sequence"/>
</dbReference>
<evidence type="ECO:0000313" key="2">
    <source>
        <dbReference type="EMBL" id="KAF5348178.1"/>
    </source>
</evidence>
<dbReference type="InterPro" id="IPR011989">
    <property type="entry name" value="ARM-like"/>
</dbReference>
<keyword evidence="3" id="KW-1185">Reference proteome</keyword>
<dbReference type="AlphaFoldDB" id="A0A8H5FTK8"/>
<evidence type="ECO:0000259" key="1">
    <source>
        <dbReference type="PROSITE" id="PS50303"/>
    </source>
</evidence>
<dbReference type="InterPro" id="IPR033133">
    <property type="entry name" value="PUM-HD"/>
</dbReference>
<proteinExistence type="predicted"/>
<name>A0A8H5FTK8_9AGAR</name>
<reference evidence="2 3" key="1">
    <citation type="journal article" date="2020" name="ISME J.">
        <title>Uncovering the hidden diversity of litter-decomposition mechanisms in mushroom-forming fungi.</title>
        <authorList>
            <person name="Floudas D."/>
            <person name="Bentzer J."/>
            <person name="Ahren D."/>
            <person name="Johansson T."/>
            <person name="Persson P."/>
            <person name="Tunlid A."/>
        </authorList>
    </citation>
    <scope>NUCLEOTIDE SEQUENCE [LARGE SCALE GENOMIC DNA]</scope>
    <source>
        <strain evidence="2 3">CBS 406.79</strain>
    </source>
</reference>
<comment type="caution">
    <text evidence="2">The sequence shown here is derived from an EMBL/GenBank/DDBJ whole genome shotgun (WGS) entry which is preliminary data.</text>
</comment>
<dbReference type="OrthoDB" id="668540at2759"/>
<dbReference type="Gene3D" id="1.25.10.10">
    <property type="entry name" value="Leucine-rich Repeat Variant"/>
    <property type="match status" value="1"/>
</dbReference>
<organism evidence="2 3">
    <name type="scientific">Collybiopsis confluens</name>
    <dbReference type="NCBI Taxonomy" id="2823264"/>
    <lineage>
        <taxon>Eukaryota</taxon>
        <taxon>Fungi</taxon>
        <taxon>Dikarya</taxon>
        <taxon>Basidiomycota</taxon>
        <taxon>Agaricomycotina</taxon>
        <taxon>Agaricomycetes</taxon>
        <taxon>Agaricomycetidae</taxon>
        <taxon>Agaricales</taxon>
        <taxon>Marasmiineae</taxon>
        <taxon>Omphalotaceae</taxon>
        <taxon>Collybiopsis</taxon>
    </lineage>
</organism>
<feature type="domain" description="PUM-HD" evidence="1">
    <location>
        <begin position="138"/>
        <end position="221"/>
    </location>
</feature>
<dbReference type="SUPFAM" id="SSF48371">
    <property type="entry name" value="ARM repeat"/>
    <property type="match status" value="1"/>
</dbReference>
<dbReference type="PROSITE" id="PS50303">
    <property type="entry name" value="PUM_HD"/>
    <property type="match status" value="1"/>
</dbReference>
<dbReference type="PANTHER" id="PTHR12537:SF13">
    <property type="entry name" value="PUMILIO HOMOLOGY DOMAIN FAMILY MEMBER 4"/>
    <property type="match status" value="1"/>
</dbReference>
<protein>
    <recommendedName>
        <fullName evidence="1">PUM-HD domain-containing protein</fullName>
    </recommendedName>
</protein>
<dbReference type="GO" id="GO:0010608">
    <property type="term" value="P:post-transcriptional regulation of gene expression"/>
    <property type="evidence" value="ECO:0007669"/>
    <property type="project" value="TreeGrafter"/>
</dbReference>
<dbReference type="GO" id="GO:0003729">
    <property type="term" value="F:mRNA binding"/>
    <property type="evidence" value="ECO:0007669"/>
    <property type="project" value="TreeGrafter"/>
</dbReference>
<gene>
    <name evidence="2" type="ORF">D9757_014682</name>
</gene>
<dbReference type="EMBL" id="JAACJN010000325">
    <property type="protein sequence ID" value="KAF5348178.1"/>
    <property type="molecule type" value="Genomic_DNA"/>
</dbReference>
<dbReference type="GO" id="GO:0005737">
    <property type="term" value="C:cytoplasm"/>
    <property type="evidence" value="ECO:0007669"/>
    <property type="project" value="TreeGrafter"/>
</dbReference>
<dbReference type="PANTHER" id="PTHR12537">
    <property type="entry name" value="RNA BINDING PROTEIN PUMILIO-RELATED"/>
    <property type="match status" value="1"/>
</dbReference>
<dbReference type="InterPro" id="IPR016024">
    <property type="entry name" value="ARM-type_fold"/>
</dbReference>
<accession>A0A8H5FTK8</accession>
<sequence>MGANIPGEICPALRDVDPDAFNVADEGKLVTYFPSSNHITRTSGTPFVKDLIGGILVQGSGLSSGWFENDVFSFNEIPGETIVKGYGIPASGLHSSHGTHCTLESMAFPHDNRLSRGFGLPDGANIEVDRMNRHQRPEDNRDVLHDRPGNQFANARFQDIAANIPSLCRDQRGCCYLQKKLGEEIPEYRDVIFYNIIQDFADLMKDPIGKYLCLKLLELMC</sequence>